<evidence type="ECO:0000256" key="2">
    <source>
        <dbReference type="ARBA" id="ARBA00022603"/>
    </source>
</evidence>
<dbReference type="SUPFAM" id="SSF53335">
    <property type="entry name" value="S-adenosyl-L-methionine-dependent methyltransferases"/>
    <property type="match status" value="1"/>
</dbReference>
<keyword evidence="2" id="KW-0489">Methyltransferase</keyword>
<proteinExistence type="predicted"/>
<dbReference type="PRINTS" id="PR00105">
    <property type="entry name" value="C5METTRFRASE"/>
</dbReference>
<keyword evidence="4" id="KW-0949">S-adenosyl-L-methionine</keyword>
<protein>
    <recommendedName>
        <fullName evidence="1">DNA (cytosine-5-)-methyltransferase</fullName>
        <ecNumber evidence="1">2.1.1.37</ecNumber>
    </recommendedName>
</protein>
<dbReference type="EMBL" id="CAESAK010000021">
    <property type="protein sequence ID" value="CAB4332208.1"/>
    <property type="molecule type" value="Genomic_DNA"/>
</dbReference>
<evidence type="ECO:0000256" key="3">
    <source>
        <dbReference type="ARBA" id="ARBA00022679"/>
    </source>
</evidence>
<dbReference type="InterPro" id="IPR031303">
    <property type="entry name" value="C5_meth_CS"/>
</dbReference>
<dbReference type="PANTHER" id="PTHR46098:SF1">
    <property type="entry name" value="TRNA (CYTOSINE(38)-C(5))-METHYLTRANSFERASE"/>
    <property type="match status" value="1"/>
</dbReference>
<keyword evidence="3" id="KW-0808">Transferase</keyword>
<dbReference type="InterPro" id="IPR018117">
    <property type="entry name" value="C5_DNA_meth_AS"/>
</dbReference>
<dbReference type="PROSITE" id="PS00094">
    <property type="entry name" value="C5_MTASE_1"/>
    <property type="match status" value="1"/>
</dbReference>
<evidence type="ECO:0000313" key="5">
    <source>
        <dbReference type="EMBL" id="CAB4332208.1"/>
    </source>
</evidence>
<dbReference type="InterPro" id="IPR001525">
    <property type="entry name" value="C5_MeTfrase"/>
</dbReference>
<evidence type="ECO:0000256" key="1">
    <source>
        <dbReference type="ARBA" id="ARBA00011975"/>
    </source>
</evidence>
<dbReference type="PANTHER" id="PTHR46098">
    <property type="entry name" value="TRNA (CYTOSINE(38)-C(5))-METHYLTRANSFERASE"/>
    <property type="match status" value="1"/>
</dbReference>
<dbReference type="EC" id="2.1.1.37" evidence="1"/>
<sequence length="440" mass="50270">MSFTFADLFAGIGGFHAALAKHGGESVFVSEIDKSARGVYAKNWLQGDEALIRGDITKLTEGPVRVSKHNVLTGGFPCQPFSKSGNQHGVAEARGTLFYDILRIIETKKPELILLENVRNLVGPKHISDYRVMIRLIRELGYVVSDEPTILSPHEIPEHLGGSPQHRERIFIGAVRMNSSTAKRFEEIGPLLPRHPFKDFGEIEWDLAQFLEKHASKNSVLQEGAELSTEQKKALKVWNEFVRLNLHKNGEKLPGLPLWTEYWKPRSEIRISREMPDWKKRFIERNSEFYLQNRRWVDAWMADANLENFIPSYRKFEWQAQEYRDINKCLIQFRPSGIRVKAPNYVPTFVAMAQTPILGWEKRSLSVSEAKALQGFSKSFKFGDQRDSLSFKQIGNAVHVGVASTVFQALLKRARQLEQPWAVNLDAQNTHLEELPVPNP</sequence>
<dbReference type="NCBIfam" id="TIGR00675">
    <property type="entry name" value="dcm"/>
    <property type="match status" value="1"/>
</dbReference>
<dbReference type="GO" id="GO:0032259">
    <property type="term" value="P:methylation"/>
    <property type="evidence" value="ECO:0007669"/>
    <property type="project" value="UniProtKB-KW"/>
</dbReference>
<dbReference type="InterPro" id="IPR029063">
    <property type="entry name" value="SAM-dependent_MTases_sf"/>
</dbReference>
<dbReference type="InterPro" id="IPR050750">
    <property type="entry name" value="C5-MTase"/>
</dbReference>
<evidence type="ECO:0000256" key="4">
    <source>
        <dbReference type="ARBA" id="ARBA00022691"/>
    </source>
</evidence>
<dbReference type="PROSITE" id="PS51679">
    <property type="entry name" value="SAM_MT_C5"/>
    <property type="match status" value="1"/>
</dbReference>
<dbReference type="Pfam" id="PF00145">
    <property type="entry name" value="DNA_methylase"/>
    <property type="match status" value="1"/>
</dbReference>
<accession>A0A6J5YTF2</accession>
<dbReference type="Gene3D" id="3.90.120.10">
    <property type="entry name" value="DNA Methylase, subunit A, domain 2"/>
    <property type="match status" value="1"/>
</dbReference>
<dbReference type="Gene3D" id="3.40.50.150">
    <property type="entry name" value="Vaccinia Virus protein VP39"/>
    <property type="match status" value="1"/>
</dbReference>
<name>A0A6J5YTF2_9ZZZZ</name>
<dbReference type="GO" id="GO:0003886">
    <property type="term" value="F:DNA (cytosine-5-)-methyltransferase activity"/>
    <property type="evidence" value="ECO:0007669"/>
    <property type="project" value="UniProtKB-EC"/>
</dbReference>
<dbReference type="AlphaFoldDB" id="A0A6J5YTF2"/>
<gene>
    <name evidence="5" type="ORF">UFOPK3775_00265</name>
</gene>
<dbReference type="PROSITE" id="PS00095">
    <property type="entry name" value="C5_MTASE_2"/>
    <property type="match status" value="1"/>
</dbReference>
<reference evidence="5" key="1">
    <citation type="submission" date="2020-05" db="EMBL/GenBank/DDBJ databases">
        <authorList>
            <person name="Chiriac C."/>
            <person name="Salcher M."/>
            <person name="Ghai R."/>
            <person name="Kavagutti S V."/>
        </authorList>
    </citation>
    <scope>NUCLEOTIDE SEQUENCE</scope>
</reference>
<organism evidence="5">
    <name type="scientific">freshwater metagenome</name>
    <dbReference type="NCBI Taxonomy" id="449393"/>
    <lineage>
        <taxon>unclassified sequences</taxon>
        <taxon>metagenomes</taxon>
        <taxon>ecological metagenomes</taxon>
    </lineage>
</organism>